<sequence>MKLTKTQLASIFTASLLTVSSLTTASPIYGEASSNTVSPISASTSGEHARNDLEGHWAEHAVHTWMLRGVVNGYANQAFEPNRAITRAEFITVINRLFGFSHRSEQAFSDVPSNAWYADQLSYAREAGYYLGFPNNEARAAQAIARQDAAALLARVYQLQAADRASFAASFQDSDAISPYAVDAINALQNILSGYSDGTLRPQSLLTRAETVALIDKLTTAYFYKEGSYEGGAINGNAIIHAGGVQLHDASITRNLYITSGAGNQEVSLERIAVKGQTFIAGGGAHAITIKDSSFDGVMVNAPLALRFTGSGSSTLGSLTIGQSGSLQVSGPGSINRIVITAASALVNGTSYPAGQYRYSDGKLEPLNEDGTTGTTGGSTGGSSSGGSGGSSNNGGNVRSENFVDANATARTKALFAYLADIRGKGILFGQQHSTDVGFTIDPSLSTPQSDVNKAVGDFPAVFGWDTLSLEGKEVPGVLNNREQSRLNLTREAKEAHQMGGIITLSAHMPNFVTGGSFNDTAGSVVEHILPGGDKNGAYNDYLDMIADFALQLKDDQGAEIPIMFRPLHEQNGSWFWWGAAWTPTDQYIELFRYTVEYLRDIKHVHNMLYVYSPNGTFGGSESNYLTTYPGDDYVDILGMDQYDNQSAPGTQAFFNNLTADLAMINKLADRKHKIATFSEFGYSPSGMKTTGNGDLAWFTKLLQAIKSDPDASRIAYMQTWANFNLDGNLFVPYKAAPGLGDHELLPDFIAYYQDPYTLFRGELSGVYSQTVTAAAEQPFFHIASPANMSTISEPTTRVRARVLNQTPTKVTYLVDGSSTEEIMLPDADGYYSASWSPEARLNGKNVGITVKVYAADGTVAEQRAAAFVRVSELLMKTISFDQDIVDVKSNGAYPSSISTTLSHSTLNGDGALRIDTSGLDAADTWQELKLELNDIASSVSLADVNRVKFDAWVPTSAGAGNPDASLRGIVMLPPDWNTKYGETTTLRKLSELDKQTIDGVEYAKYSVSIDLNQASASASATGLAFSLVGSGLASAQGNLAIYIDNVKLYSAYVQAPLNPAIVDHFEYYAGSNDSLNLAIRHAGGDATALSLVPSISGTGTYAMKYEYTLAGSGYAGVTKSLGGVNWSTFNQLSFWYKPDGQNQKLVIQLKVDGKYFEYYPSAAGTTASLLNIPFNDFVPVHGATGTLTKTNLKNVEQFSIYTNSVGGAMLQSAMVFDDIGAEFDSAAGTVPNGGTGSGSSAAQPGTLYDFESDAAGWELGGNTASAAAPASVAGDAALGAHALQTAFDLAGTSFDVKKTAALDLSAVDTISAKVKLSTGTADARFYIKTGAGWSWYDSGASTVDASGFMTLSLPLAGVADRDDVREIGVTLDKFMGSGAAILYVDNVLLESASVPAATVFDFESSVENWSINTDNNGAYNTANASQLSFTTDQAALNTHSLQALFELNGGTFHLQHIGIADLSGSTALTAKVKVVPAAGASLGSGVQAKLFIKTGSGWTWHDSGLTAVSDSGFATVTLPLSGIVDLATTQAIGLQIVAPSGTGEATVYVDEVKY</sequence>
<keyword evidence="3 4" id="KW-0326">Glycosidase</keyword>
<evidence type="ECO:0000256" key="1">
    <source>
        <dbReference type="ARBA" id="ARBA00007754"/>
    </source>
</evidence>
<feature type="chain" id="PRO_5003136133" evidence="6">
    <location>
        <begin position="26"/>
        <end position="1555"/>
    </location>
</feature>
<dbReference type="InterPro" id="IPR049475">
    <property type="entry name" value="Mann_GBD_bact"/>
</dbReference>
<evidence type="ECO:0000256" key="6">
    <source>
        <dbReference type="SAM" id="SignalP"/>
    </source>
</evidence>
<dbReference type="Gene3D" id="3.20.20.80">
    <property type="entry name" value="Glycosidases"/>
    <property type="match status" value="1"/>
</dbReference>
<dbReference type="PROSITE" id="PS51764">
    <property type="entry name" value="GH26"/>
    <property type="match status" value="1"/>
</dbReference>
<feature type="signal peptide" evidence="6">
    <location>
        <begin position="1"/>
        <end position="25"/>
    </location>
</feature>
<dbReference type="OrthoDB" id="185675at2"/>
<feature type="compositionally biased region" description="Gly residues" evidence="5">
    <location>
        <begin position="374"/>
        <end position="393"/>
    </location>
</feature>
<feature type="domain" description="SLH" evidence="7">
    <location>
        <begin position="45"/>
        <end position="108"/>
    </location>
</feature>
<dbReference type="SUPFAM" id="SSF49785">
    <property type="entry name" value="Galactose-binding domain-like"/>
    <property type="match status" value="4"/>
</dbReference>
<reference evidence="9 10" key="1">
    <citation type="submission" date="2010-07" db="EMBL/GenBank/DDBJ databases">
        <title>The draft genome of Paenibacillus curdlanolyticus YK9.</title>
        <authorList>
            <consortium name="US DOE Joint Genome Institute (JGI-PGF)"/>
            <person name="Lucas S."/>
            <person name="Copeland A."/>
            <person name="Lapidus A."/>
            <person name="Cheng J.-F."/>
            <person name="Bruce D."/>
            <person name="Goodwin L."/>
            <person name="Pitluck S."/>
            <person name="Land M.L."/>
            <person name="Hauser L."/>
            <person name="Chang Y.-J."/>
            <person name="Jeffries C."/>
            <person name="Anderson I.J."/>
            <person name="Johnson E."/>
            <person name="Loganathan U."/>
            <person name="Mulhopadhyay B."/>
            <person name="Kyrpides N."/>
            <person name="Woyke T.J."/>
        </authorList>
    </citation>
    <scope>NUCLEOTIDE SEQUENCE [LARGE SCALE GENOMIC DNA]</scope>
    <source>
        <strain evidence="9 10">YK9</strain>
    </source>
</reference>
<dbReference type="Pfam" id="PF17957">
    <property type="entry name" value="Big_7"/>
    <property type="match status" value="1"/>
</dbReference>
<evidence type="ECO:0000259" key="7">
    <source>
        <dbReference type="PROSITE" id="PS51272"/>
    </source>
</evidence>
<dbReference type="EC" id="3.2.1.78" evidence="9"/>
<feature type="domain" description="SLH" evidence="7">
    <location>
        <begin position="168"/>
        <end position="229"/>
    </location>
</feature>
<feature type="region of interest" description="Disordered" evidence="5">
    <location>
        <begin position="360"/>
        <end position="398"/>
    </location>
</feature>
<dbReference type="PROSITE" id="PS51272">
    <property type="entry name" value="SLH"/>
    <property type="match status" value="3"/>
</dbReference>
<dbReference type="Gene3D" id="2.60.40.10">
    <property type="entry name" value="Immunoglobulins"/>
    <property type="match status" value="1"/>
</dbReference>
<dbReference type="GO" id="GO:0030245">
    <property type="term" value="P:cellulose catabolic process"/>
    <property type="evidence" value="ECO:0007669"/>
    <property type="project" value="InterPro"/>
</dbReference>
<dbReference type="InterPro" id="IPR015295">
    <property type="entry name" value="CBM27"/>
</dbReference>
<dbReference type="Pfam" id="PF21253">
    <property type="entry name" value="Mann_GBD_bact"/>
    <property type="match status" value="2"/>
</dbReference>
<proteinExistence type="inferred from homology"/>
<feature type="active site" description="Nucleophile" evidence="4">
    <location>
        <position position="680"/>
    </location>
</feature>
<evidence type="ECO:0000259" key="8">
    <source>
        <dbReference type="PROSITE" id="PS51764"/>
    </source>
</evidence>
<dbReference type="Pfam" id="PF09212">
    <property type="entry name" value="CBM27"/>
    <property type="match status" value="1"/>
</dbReference>
<dbReference type="PANTHER" id="PTHR40079">
    <property type="entry name" value="MANNAN ENDO-1,4-BETA-MANNOSIDASE E-RELATED"/>
    <property type="match status" value="1"/>
</dbReference>
<evidence type="ECO:0000313" key="9">
    <source>
        <dbReference type="EMBL" id="EFM11693.1"/>
    </source>
</evidence>
<comment type="similarity">
    <text evidence="1 4">Belongs to the glycosyl hydrolase 26 family.</text>
</comment>
<evidence type="ECO:0000256" key="4">
    <source>
        <dbReference type="PROSITE-ProRule" id="PRU01100"/>
    </source>
</evidence>
<dbReference type="RefSeq" id="WP_006037312.1">
    <property type="nucleotide sequence ID" value="NZ_AEDD01000003.1"/>
</dbReference>
<dbReference type="PRINTS" id="PR00739">
    <property type="entry name" value="GLHYDRLASE26"/>
</dbReference>
<dbReference type="Gene3D" id="2.60.120.430">
    <property type="entry name" value="Galactose-binding lectin"/>
    <property type="match status" value="1"/>
</dbReference>
<dbReference type="Pfam" id="PF00395">
    <property type="entry name" value="SLH"/>
    <property type="match status" value="2"/>
</dbReference>
<evidence type="ECO:0000256" key="2">
    <source>
        <dbReference type="ARBA" id="ARBA00022801"/>
    </source>
</evidence>
<feature type="domain" description="SLH" evidence="7">
    <location>
        <begin position="109"/>
        <end position="167"/>
    </location>
</feature>
<evidence type="ECO:0000313" key="10">
    <source>
        <dbReference type="Proteomes" id="UP000005387"/>
    </source>
</evidence>
<dbReference type="EMBL" id="AEDD01000003">
    <property type="protein sequence ID" value="EFM11693.1"/>
    <property type="molecule type" value="Genomic_DNA"/>
</dbReference>
<dbReference type="eggNOG" id="COG4124">
    <property type="taxonomic scope" value="Bacteria"/>
</dbReference>
<dbReference type="InterPro" id="IPR005087">
    <property type="entry name" value="CBM11"/>
</dbReference>
<dbReference type="GO" id="GO:0006080">
    <property type="term" value="P:substituted mannan metabolic process"/>
    <property type="evidence" value="ECO:0007669"/>
    <property type="project" value="InterPro"/>
</dbReference>
<dbReference type="GO" id="GO:0008810">
    <property type="term" value="F:cellulase activity"/>
    <property type="evidence" value="ECO:0007669"/>
    <property type="project" value="InterPro"/>
</dbReference>
<dbReference type="Gene3D" id="2.60.120.260">
    <property type="entry name" value="Galactose-binding domain-like"/>
    <property type="match status" value="3"/>
</dbReference>
<keyword evidence="10" id="KW-1185">Reference proteome</keyword>
<organism evidence="9 10">
    <name type="scientific">Paenibacillus curdlanolyticus YK9</name>
    <dbReference type="NCBI Taxonomy" id="717606"/>
    <lineage>
        <taxon>Bacteria</taxon>
        <taxon>Bacillati</taxon>
        <taxon>Bacillota</taxon>
        <taxon>Bacilli</taxon>
        <taxon>Bacillales</taxon>
        <taxon>Paenibacillaceae</taxon>
        <taxon>Paenibacillus</taxon>
    </lineage>
</organism>
<keyword evidence="6" id="KW-0732">Signal</keyword>
<dbReference type="InterPro" id="IPR000805">
    <property type="entry name" value="Glyco_hydro_26"/>
</dbReference>
<accession>E0I6M7</accession>
<dbReference type="InterPro" id="IPR017853">
    <property type="entry name" value="GH"/>
</dbReference>
<name>E0I6M7_9BACL</name>
<evidence type="ECO:0000256" key="3">
    <source>
        <dbReference type="ARBA" id="ARBA00023295"/>
    </source>
</evidence>
<dbReference type="InterPro" id="IPR013783">
    <property type="entry name" value="Ig-like_fold"/>
</dbReference>
<feature type="domain" description="GH26" evidence="8">
    <location>
        <begin position="410"/>
        <end position="762"/>
    </location>
</feature>
<dbReference type="InterPro" id="IPR022790">
    <property type="entry name" value="GH26_dom"/>
</dbReference>
<dbReference type="STRING" id="717606.PaecuDRAFT_1299"/>
<dbReference type="Proteomes" id="UP000005387">
    <property type="component" value="Unassembled WGS sequence"/>
</dbReference>
<dbReference type="Pfam" id="PF02156">
    <property type="entry name" value="Glyco_hydro_26"/>
    <property type="match status" value="1"/>
</dbReference>
<dbReference type="GO" id="GO:0016985">
    <property type="term" value="F:mannan endo-1,4-beta-mannosidase activity"/>
    <property type="evidence" value="ECO:0007669"/>
    <property type="project" value="UniProtKB-EC"/>
</dbReference>
<protein>
    <submittedName>
        <fullName evidence="9">Mannan endo-1,4-beta-mannosidase</fullName>
        <ecNumber evidence="9">3.2.1.78</ecNumber>
    </submittedName>
</protein>
<dbReference type="InterPro" id="IPR001119">
    <property type="entry name" value="SLH_dom"/>
</dbReference>
<gene>
    <name evidence="9" type="ORF">PaecuDRAFT_1299</name>
</gene>
<dbReference type="SUPFAM" id="SSF51445">
    <property type="entry name" value="(Trans)glycosidases"/>
    <property type="match status" value="1"/>
</dbReference>
<dbReference type="PANTHER" id="PTHR40079:SF4">
    <property type="entry name" value="GH26 DOMAIN-CONTAINING PROTEIN-RELATED"/>
    <property type="match status" value="1"/>
</dbReference>
<feature type="active site" description="Proton donor" evidence="4">
    <location>
        <position position="570"/>
    </location>
</feature>
<evidence type="ECO:0000256" key="5">
    <source>
        <dbReference type="SAM" id="MobiDB-lite"/>
    </source>
</evidence>
<dbReference type="Pfam" id="PF03425">
    <property type="entry name" value="CBM_11"/>
    <property type="match status" value="1"/>
</dbReference>
<dbReference type="InterPro" id="IPR008979">
    <property type="entry name" value="Galactose-bd-like_sf"/>
</dbReference>
<keyword evidence="2 4" id="KW-0378">Hydrolase</keyword>